<feature type="domain" description="GGDEF" evidence="5">
    <location>
        <begin position="499"/>
        <end position="634"/>
    </location>
</feature>
<gene>
    <name evidence="6" type="ORF">QTP81_13265</name>
</gene>
<evidence type="ECO:0000256" key="3">
    <source>
        <dbReference type="SAM" id="Coils"/>
    </source>
</evidence>
<evidence type="ECO:0000256" key="2">
    <source>
        <dbReference type="ARBA" id="ARBA00034247"/>
    </source>
</evidence>
<keyword evidence="4" id="KW-0472">Membrane</keyword>
<dbReference type="Pfam" id="PF07696">
    <property type="entry name" value="7TMR-DISMED2"/>
    <property type="match status" value="1"/>
</dbReference>
<dbReference type="PANTHER" id="PTHR45138:SF9">
    <property type="entry name" value="DIGUANYLATE CYCLASE DGCM-RELATED"/>
    <property type="match status" value="1"/>
</dbReference>
<dbReference type="InterPro" id="IPR050469">
    <property type="entry name" value="Diguanylate_Cyclase"/>
</dbReference>
<dbReference type="Gene3D" id="2.60.40.2380">
    <property type="match status" value="1"/>
</dbReference>
<dbReference type="EMBL" id="JAUCBP010000011">
    <property type="protein sequence ID" value="MDM7861564.1"/>
    <property type="molecule type" value="Genomic_DNA"/>
</dbReference>
<feature type="coiled-coil region" evidence="3">
    <location>
        <begin position="415"/>
        <end position="471"/>
    </location>
</feature>
<keyword evidence="3" id="KW-0175">Coiled coil</keyword>
<dbReference type="Pfam" id="PF00990">
    <property type="entry name" value="GGDEF"/>
    <property type="match status" value="1"/>
</dbReference>
<evidence type="ECO:0000259" key="5">
    <source>
        <dbReference type="PROSITE" id="PS50887"/>
    </source>
</evidence>
<dbReference type="InterPro" id="IPR011623">
    <property type="entry name" value="7TMR_DISM_rcpt_extracell_dom1"/>
</dbReference>
<accession>A0ABT7SZF1</accession>
<feature type="transmembrane region" description="Helical" evidence="4">
    <location>
        <begin position="199"/>
        <end position="219"/>
    </location>
</feature>
<evidence type="ECO:0000313" key="7">
    <source>
        <dbReference type="Proteomes" id="UP001234343"/>
    </source>
</evidence>
<proteinExistence type="predicted"/>
<dbReference type="Pfam" id="PF07695">
    <property type="entry name" value="7TMR-DISM_7TM"/>
    <property type="match status" value="1"/>
</dbReference>
<dbReference type="InterPro" id="IPR029787">
    <property type="entry name" value="Nucleotide_cyclase"/>
</dbReference>
<dbReference type="SUPFAM" id="SSF55073">
    <property type="entry name" value="Nucleotide cyclase"/>
    <property type="match status" value="1"/>
</dbReference>
<evidence type="ECO:0000256" key="4">
    <source>
        <dbReference type="SAM" id="Phobius"/>
    </source>
</evidence>
<keyword evidence="4" id="KW-0812">Transmembrane</keyword>
<dbReference type="NCBIfam" id="TIGR00254">
    <property type="entry name" value="GGDEF"/>
    <property type="match status" value="1"/>
</dbReference>
<comment type="caution">
    <text evidence="6">The sequence shown here is derived from an EMBL/GenBank/DDBJ whole genome shotgun (WGS) entry which is preliminary data.</text>
</comment>
<sequence length="641" mass="72496">MTEISASAIAINAPTKRWHLGILSAFVLVCLWGLVFLSLVEKRQQVIGDIYYFSTADTALTVEQAALVDEKTWQSIGSDNSLGMSDDAYWFRFSVPDVIRQDSKEKLLEIDYPMLDHLEIYLVNQSENSFDIIARHQLGDLQVFSQRPIDHAVFLVPLTDVERISHIYARIETAGTVRFPPSIWLANDYIAYTTQHASIMTLFFGFMVAMAICNLFFFITTRSMTFLVYTGYVVTLGLSLAALHGFAFQYLWPNNLYLQGRAIAILASLTLCFAVVFSNQTLDVVRYSKTIEKFLKFLAGMFFVFSLVSWVAPYAIMIKLLMLMLIIAVLSILACGIWLSARGSEVARYYTLAWSFLLLSAFSATLDNLNIVELPVSSHYILIFGASVETLLLGLILAMRYSQQRDSLTAAQAIALEQEQAATKAKDELIKVQQESQDELEYKVQERTLELDLALRELSEANRELEQLSAMDPLTGIPNRRHFDKRLLAESRRSRREQTSLAIAMLDIDHFKQVNDQYGHISGDQCLQQVAKILTDALKRPTDEVCRFGGEEFAFILPNTDVLGATQLLENIRLTVEASEIETDEHTFKVTLSAGVTATTMRREGEELQLLEFADSLLYEAKKNGRNCVINRAFSDKQQDY</sequence>
<dbReference type="EC" id="2.7.7.65" evidence="1"/>
<dbReference type="InterPro" id="IPR000160">
    <property type="entry name" value="GGDEF_dom"/>
</dbReference>
<evidence type="ECO:0000256" key="1">
    <source>
        <dbReference type="ARBA" id="ARBA00012528"/>
    </source>
</evidence>
<protein>
    <recommendedName>
        <fullName evidence="1">diguanylate cyclase</fullName>
        <ecNumber evidence="1">2.7.7.65</ecNumber>
    </recommendedName>
</protein>
<feature type="transmembrane region" description="Helical" evidence="4">
    <location>
        <begin position="226"/>
        <end position="250"/>
    </location>
</feature>
<name>A0ABT7SZF1_9ALTE</name>
<dbReference type="Gene3D" id="3.30.70.270">
    <property type="match status" value="1"/>
</dbReference>
<dbReference type="PROSITE" id="PS50887">
    <property type="entry name" value="GGDEF"/>
    <property type="match status" value="1"/>
</dbReference>
<keyword evidence="6" id="KW-0548">Nucleotidyltransferase</keyword>
<dbReference type="RefSeq" id="WP_289366173.1">
    <property type="nucleotide sequence ID" value="NZ_JAUCBP010000011.1"/>
</dbReference>
<dbReference type="SMART" id="SM00267">
    <property type="entry name" value="GGDEF"/>
    <property type="match status" value="1"/>
</dbReference>
<feature type="transmembrane region" description="Helical" evidence="4">
    <location>
        <begin position="20"/>
        <end position="40"/>
    </location>
</feature>
<feature type="transmembrane region" description="Helical" evidence="4">
    <location>
        <begin position="318"/>
        <end position="339"/>
    </location>
</feature>
<dbReference type="InterPro" id="IPR043128">
    <property type="entry name" value="Rev_trsase/Diguanyl_cyclase"/>
</dbReference>
<organism evidence="6 7">
    <name type="scientific">Alteromonas arenosi</name>
    <dbReference type="NCBI Taxonomy" id="3055817"/>
    <lineage>
        <taxon>Bacteria</taxon>
        <taxon>Pseudomonadati</taxon>
        <taxon>Pseudomonadota</taxon>
        <taxon>Gammaproteobacteria</taxon>
        <taxon>Alteromonadales</taxon>
        <taxon>Alteromonadaceae</taxon>
        <taxon>Alteromonas/Salinimonas group</taxon>
        <taxon>Alteromonas</taxon>
    </lineage>
</organism>
<keyword evidence="7" id="KW-1185">Reference proteome</keyword>
<dbReference type="PANTHER" id="PTHR45138">
    <property type="entry name" value="REGULATORY COMPONENTS OF SENSORY TRANSDUCTION SYSTEM"/>
    <property type="match status" value="1"/>
</dbReference>
<feature type="transmembrane region" description="Helical" evidence="4">
    <location>
        <begin position="378"/>
        <end position="398"/>
    </location>
</feature>
<reference evidence="6 7" key="1">
    <citation type="submission" date="2023-06" db="EMBL/GenBank/DDBJ databases">
        <title>Alteromonas sp. ASW11-36 isolated from intertidal sand.</title>
        <authorList>
            <person name="Li Y."/>
        </authorList>
    </citation>
    <scope>NUCLEOTIDE SEQUENCE [LARGE SCALE GENOMIC DNA]</scope>
    <source>
        <strain evidence="6 7">ASW11-36</strain>
    </source>
</reference>
<dbReference type="Proteomes" id="UP001234343">
    <property type="component" value="Unassembled WGS sequence"/>
</dbReference>
<keyword evidence="6" id="KW-0808">Transferase</keyword>
<keyword evidence="4" id="KW-1133">Transmembrane helix</keyword>
<evidence type="ECO:0000313" key="6">
    <source>
        <dbReference type="EMBL" id="MDM7861564.1"/>
    </source>
</evidence>
<feature type="transmembrane region" description="Helical" evidence="4">
    <location>
        <begin position="294"/>
        <end position="312"/>
    </location>
</feature>
<comment type="catalytic activity">
    <reaction evidence="2">
        <text>2 GTP = 3',3'-c-di-GMP + 2 diphosphate</text>
        <dbReference type="Rhea" id="RHEA:24898"/>
        <dbReference type="ChEBI" id="CHEBI:33019"/>
        <dbReference type="ChEBI" id="CHEBI:37565"/>
        <dbReference type="ChEBI" id="CHEBI:58805"/>
        <dbReference type="EC" id="2.7.7.65"/>
    </reaction>
</comment>
<feature type="transmembrane region" description="Helical" evidence="4">
    <location>
        <begin position="262"/>
        <end position="282"/>
    </location>
</feature>
<dbReference type="GO" id="GO:0052621">
    <property type="term" value="F:diguanylate cyclase activity"/>
    <property type="evidence" value="ECO:0007669"/>
    <property type="project" value="UniProtKB-EC"/>
</dbReference>
<feature type="transmembrane region" description="Helical" evidence="4">
    <location>
        <begin position="346"/>
        <end position="366"/>
    </location>
</feature>
<dbReference type="InterPro" id="IPR011622">
    <property type="entry name" value="7TMR_DISM_rcpt_extracell_dom2"/>
</dbReference>
<dbReference type="CDD" id="cd01949">
    <property type="entry name" value="GGDEF"/>
    <property type="match status" value="1"/>
</dbReference>